<feature type="region of interest" description="Disordered" evidence="1">
    <location>
        <begin position="250"/>
        <end position="275"/>
    </location>
</feature>
<evidence type="ECO:0008006" key="4">
    <source>
        <dbReference type="Google" id="ProtNLM"/>
    </source>
</evidence>
<name>A0A2W5NB13_RHOSU</name>
<dbReference type="EMBL" id="QFPW01000006">
    <property type="protein sequence ID" value="PZQ49738.1"/>
    <property type="molecule type" value="Genomic_DNA"/>
</dbReference>
<dbReference type="AlphaFoldDB" id="A0A2W5NB13"/>
<dbReference type="Proteomes" id="UP000249185">
    <property type="component" value="Unassembled WGS sequence"/>
</dbReference>
<feature type="compositionally biased region" description="Polar residues" evidence="1">
    <location>
        <begin position="116"/>
        <end position="139"/>
    </location>
</feature>
<accession>A0A2W5NB13</accession>
<gene>
    <name evidence="2" type="ORF">DI556_09715</name>
</gene>
<reference evidence="2 3" key="1">
    <citation type="submission" date="2017-08" db="EMBL/GenBank/DDBJ databases">
        <title>Infants hospitalized years apart are colonized by the same room-sourced microbial strains.</title>
        <authorList>
            <person name="Brooks B."/>
            <person name="Olm M.R."/>
            <person name="Firek B.A."/>
            <person name="Baker R."/>
            <person name="Thomas B.C."/>
            <person name="Morowitz M.J."/>
            <person name="Banfield J.F."/>
        </authorList>
    </citation>
    <scope>NUCLEOTIDE SEQUENCE [LARGE SCALE GENOMIC DNA]</scope>
    <source>
        <strain evidence="2">S2_005_002_R2_34</strain>
    </source>
</reference>
<protein>
    <recommendedName>
        <fullName evidence="4">DUF1376 domain-containing protein</fullName>
    </recommendedName>
</protein>
<evidence type="ECO:0000256" key="1">
    <source>
        <dbReference type="SAM" id="MobiDB-lite"/>
    </source>
</evidence>
<evidence type="ECO:0000313" key="3">
    <source>
        <dbReference type="Proteomes" id="UP000249185"/>
    </source>
</evidence>
<dbReference type="InterPro" id="IPR010781">
    <property type="entry name" value="DUF1376"/>
</dbReference>
<feature type="region of interest" description="Disordered" evidence="1">
    <location>
        <begin position="99"/>
        <end position="142"/>
    </location>
</feature>
<evidence type="ECO:0000313" key="2">
    <source>
        <dbReference type="EMBL" id="PZQ49738.1"/>
    </source>
</evidence>
<feature type="compositionally biased region" description="Acidic residues" evidence="1">
    <location>
        <begin position="263"/>
        <end position="275"/>
    </location>
</feature>
<comment type="caution">
    <text evidence="2">The sequence shown here is derived from an EMBL/GenBank/DDBJ whole genome shotgun (WGS) entry which is preliminary data.</text>
</comment>
<proteinExistence type="predicted"/>
<organism evidence="2 3">
    <name type="scientific">Rhodovulum sulfidophilum</name>
    <name type="common">Rhodobacter sulfidophilus</name>
    <dbReference type="NCBI Taxonomy" id="35806"/>
    <lineage>
        <taxon>Bacteria</taxon>
        <taxon>Pseudomonadati</taxon>
        <taxon>Pseudomonadota</taxon>
        <taxon>Alphaproteobacteria</taxon>
        <taxon>Rhodobacterales</taxon>
        <taxon>Paracoccaceae</taxon>
        <taxon>Rhodovulum</taxon>
    </lineage>
</organism>
<dbReference type="Pfam" id="PF07120">
    <property type="entry name" value="DUF1376"/>
    <property type="match status" value="1"/>
</dbReference>
<sequence>MSGFPSLPLFVREYLVDTVDLSLEQSGAYLHLLMHAWVKGGSLPDDERKLASMARVSVKKWRGIWPAISHYWRAEDGVLTNKRLSQELQYVTEVSEKRRAAGARGGRARSERKQQVTESPASNLQKPGESTQTNTNTPSVAKATGADGAAVSYHEAIWQNGVAYLKRNGVSDRSARSLLGKLKGVHGDEAVYLALAAAAKAGSPDPAAYIVAALKPKLTAVEQKADQWGIPDAQPVRVEPRPANIDAVSTTRAADLSRVQPPEAEEDGYLPLGDDDVGWSGRVLPPLRLVGGSEL</sequence>